<keyword evidence="4" id="KW-1133">Transmembrane helix</keyword>
<evidence type="ECO:0000256" key="2">
    <source>
        <dbReference type="ARBA" id="ARBA00022679"/>
    </source>
</evidence>
<keyword evidence="7" id="KW-1185">Reference proteome</keyword>
<feature type="transmembrane region" description="Helical" evidence="4">
    <location>
        <begin position="7"/>
        <end position="32"/>
    </location>
</feature>
<name>A0ABS2GSI4_9BURK</name>
<feature type="transmembrane region" description="Helical" evidence="4">
    <location>
        <begin position="52"/>
        <end position="72"/>
    </location>
</feature>
<feature type="transmembrane region" description="Helical" evidence="4">
    <location>
        <begin position="84"/>
        <end position="104"/>
    </location>
</feature>
<comment type="pathway">
    <text evidence="1">Lipid metabolism.</text>
</comment>
<evidence type="ECO:0000256" key="1">
    <source>
        <dbReference type="ARBA" id="ARBA00005189"/>
    </source>
</evidence>
<dbReference type="EMBL" id="JACJKX010000009">
    <property type="protein sequence ID" value="MBM6928813.1"/>
    <property type="molecule type" value="Genomic_DNA"/>
</dbReference>
<organism evidence="6 7">
    <name type="scientific">Parasutterella secunda</name>
    <dbReference type="NCBI Taxonomy" id="626947"/>
    <lineage>
        <taxon>Bacteria</taxon>
        <taxon>Pseudomonadati</taxon>
        <taxon>Pseudomonadota</taxon>
        <taxon>Betaproteobacteria</taxon>
        <taxon>Burkholderiales</taxon>
        <taxon>Sutterellaceae</taxon>
        <taxon>Parasutterella</taxon>
    </lineage>
</organism>
<comment type="caution">
    <text evidence="6">The sequence shown here is derived from an EMBL/GenBank/DDBJ whole genome shotgun (WGS) entry which is preliminary data.</text>
</comment>
<dbReference type="PANTHER" id="PTHR10434:SF66">
    <property type="entry name" value="PHOSPHOLIPID_GLYCEROL ACYLTRANSFERASE DOMAIN-CONTAINING PROTEIN"/>
    <property type="match status" value="1"/>
</dbReference>
<protein>
    <submittedName>
        <fullName evidence="6">1-acyl-sn-glycerol-3-phosphate acyltransferase</fullName>
    </submittedName>
</protein>
<accession>A0ABS2GSI4</accession>
<dbReference type="InterPro" id="IPR002123">
    <property type="entry name" value="Plipid/glycerol_acylTrfase"/>
</dbReference>
<proteinExistence type="predicted"/>
<dbReference type="CDD" id="cd07989">
    <property type="entry name" value="LPLAT_AGPAT-like"/>
    <property type="match status" value="1"/>
</dbReference>
<keyword evidence="2" id="KW-0808">Transferase</keyword>
<dbReference type="Pfam" id="PF01553">
    <property type="entry name" value="Acyltransferase"/>
    <property type="match status" value="1"/>
</dbReference>
<dbReference type="SUPFAM" id="SSF69593">
    <property type="entry name" value="Glycerol-3-phosphate (1)-acyltransferase"/>
    <property type="match status" value="1"/>
</dbReference>
<evidence type="ECO:0000313" key="6">
    <source>
        <dbReference type="EMBL" id="MBM6928813.1"/>
    </source>
</evidence>
<sequence>MLKLGKLYRIAATGLAFTVFGGIGVFFQFLIFPGTVLLIRNTQKRKLLARKIIHYTFAAFIAFIKTIGILNWEGKDLEKLRRPGLLILANHLTLIDVVFLFSFVPNACAIVKSTLAKNPFTWGALYASGYITNDGGPALIEDCVKELKSGSSLIIFPEGTRTPPGQRPKFKHGAMLTALESGINPTIVKITCEPRSLTKGAHWWEVPDQPMYFTFSVLGDIDLEPFKNLYRSAPPKGVRALSRKIFSVLFPDLSE</sequence>
<dbReference type="GO" id="GO:0016746">
    <property type="term" value="F:acyltransferase activity"/>
    <property type="evidence" value="ECO:0007669"/>
    <property type="project" value="UniProtKB-KW"/>
</dbReference>
<feature type="domain" description="Phospholipid/glycerol acyltransferase" evidence="5">
    <location>
        <begin position="85"/>
        <end position="200"/>
    </location>
</feature>
<reference evidence="6 7" key="1">
    <citation type="journal article" date="2021" name="Sci. Rep.">
        <title>The distribution of antibiotic resistance genes in chicken gut microbiota commensals.</title>
        <authorList>
            <person name="Juricova H."/>
            <person name="Matiasovicova J."/>
            <person name="Kubasova T."/>
            <person name="Cejkova D."/>
            <person name="Rychlik I."/>
        </authorList>
    </citation>
    <scope>NUCLEOTIDE SEQUENCE [LARGE SCALE GENOMIC DNA]</scope>
    <source>
        <strain evidence="6 7">An562</strain>
    </source>
</reference>
<dbReference type="PANTHER" id="PTHR10434">
    <property type="entry name" value="1-ACYL-SN-GLYCEROL-3-PHOSPHATE ACYLTRANSFERASE"/>
    <property type="match status" value="1"/>
</dbReference>
<dbReference type="SMART" id="SM00563">
    <property type="entry name" value="PlsC"/>
    <property type="match status" value="1"/>
</dbReference>
<dbReference type="RefSeq" id="WP_205050402.1">
    <property type="nucleotide sequence ID" value="NZ_JACJKX010000009.1"/>
</dbReference>
<dbReference type="Proteomes" id="UP000777002">
    <property type="component" value="Unassembled WGS sequence"/>
</dbReference>
<keyword evidence="3 6" id="KW-0012">Acyltransferase</keyword>
<evidence type="ECO:0000256" key="4">
    <source>
        <dbReference type="SAM" id="Phobius"/>
    </source>
</evidence>
<evidence type="ECO:0000256" key="3">
    <source>
        <dbReference type="ARBA" id="ARBA00023315"/>
    </source>
</evidence>
<evidence type="ECO:0000313" key="7">
    <source>
        <dbReference type="Proteomes" id="UP000777002"/>
    </source>
</evidence>
<keyword evidence="4" id="KW-0812">Transmembrane</keyword>
<gene>
    <name evidence="6" type="ORF">H5985_05965</name>
</gene>
<keyword evidence="4" id="KW-0472">Membrane</keyword>
<evidence type="ECO:0000259" key="5">
    <source>
        <dbReference type="SMART" id="SM00563"/>
    </source>
</evidence>